<dbReference type="SUPFAM" id="SSF48264">
    <property type="entry name" value="Cytochrome P450"/>
    <property type="match status" value="1"/>
</dbReference>
<sequence>MELVGALLCVLVAGLLFFFLRGDSDRYGKMPPGPTPLPLIGNLLQVNSKTPHDSFLKMSEKYGPVMTVYLGRQRAVVLLGFDAVQEALVQQADVFAGRPVIPLIEKITGPYGLILSNGERCKQLRHFTVSALRNFGMGKRSIEEWIQEEIKYLLEEFRKNKGSLCDPTMILGHAVSNVICSIVFGQRFDYEDKLFVRLISLLIKNVQLASTPFAQLYAMFPALIDLMPGFYNQMRENEKETREFITKIIANHNETLISDSPRDYIDCFLIKMKQECGNPATEFHLENLISTVSNLFTAGTESTGTTLRYGLLILMKYRNIQEKVQKEIDTVIGQDRLPTMDDRRKMPYTDAVLHEIQRFVDIVPLNVGHETTKDTIFRGYTIPAGTMVMPVLHSVLYDKTKWETPDSFNPGHFLDENGCFKVNPAFMPFSTGKRICLGEGLAKMELFLFFCSLLQNFSFCTKEDPADISLLPVSSTFIKSPHPYKLMAIPR</sequence>
<dbReference type="FunFam" id="1.10.630.10:FF:000010">
    <property type="entry name" value="cytochrome P450 2W1 isoform X2"/>
    <property type="match status" value="1"/>
</dbReference>
<dbReference type="GO" id="GO:0005506">
    <property type="term" value="F:iron ion binding"/>
    <property type="evidence" value="ECO:0007669"/>
    <property type="project" value="InterPro"/>
</dbReference>
<dbReference type="InterPro" id="IPR001128">
    <property type="entry name" value="Cyt_P450"/>
</dbReference>
<dbReference type="GO" id="GO:0006082">
    <property type="term" value="P:organic acid metabolic process"/>
    <property type="evidence" value="ECO:0007669"/>
    <property type="project" value="TreeGrafter"/>
</dbReference>
<comment type="cofactor">
    <cofactor evidence="1 12">
        <name>heme</name>
        <dbReference type="ChEBI" id="CHEBI:30413"/>
    </cofactor>
</comment>
<dbReference type="PANTHER" id="PTHR24300:SF153">
    <property type="entry name" value="CYTOCHROME P450 2G1-LIKE-RELATED"/>
    <property type="match status" value="1"/>
</dbReference>
<evidence type="ECO:0000256" key="10">
    <source>
        <dbReference type="ARBA" id="ARBA00023033"/>
    </source>
</evidence>
<dbReference type="CDD" id="cd11026">
    <property type="entry name" value="CYP2"/>
    <property type="match status" value="1"/>
</dbReference>
<dbReference type="InterPro" id="IPR036396">
    <property type="entry name" value="Cyt_P450_sf"/>
</dbReference>
<evidence type="ECO:0000256" key="7">
    <source>
        <dbReference type="ARBA" id="ARBA00022848"/>
    </source>
</evidence>
<reference evidence="14" key="2">
    <citation type="submission" date="2025-08" db="UniProtKB">
        <authorList>
            <consortium name="Ensembl"/>
        </authorList>
    </citation>
    <scope>IDENTIFICATION</scope>
</reference>
<comment type="similarity">
    <text evidence="3 13">Belongs to the cytochrome P450 family.</text>
</comment>
<dbReference type="Ensembl" id="ENSECRT00000000223.1">
    <property type="protein sequence ID" value="ENSECRP00000000217.1"/>
    <property type="gene ID" value="ENSECRG00000000126.1"/>
</dbReference>
<dbReference type="PRINTS" id="PR00385">
    <property type="entry name" value="P450"/>
</dbReference>
<evidence type="ECO:0000256" key="9">
    <source>
        <dbReference type="ARBA" id="ARBA00023004"/>
    </source>
</evidence>
<dbReference type="GeneTree" id="ENSGT00940000162064"/>
<dbReference type="InterPro" id="IPR050182">
    <property type="entry name" value="Cytochrome_P450_fam2"/>
</dbReference>
<dbReference type="PRINTS" id="PR00463">
    <property type="entry name" value="EP450I"/>
</dbReference>
<dbReference type="GeneID" id="114648142"/>
<keyword evidence="10 13" id="KW-0503">Monooxygenase</keyword>
<proteinExistence type="inferred from homology"/>
<keyword evidence="5 12" id="KW-0479">Metal-binding</keyword>
<evidence type="ECO:0000256" key="5">
    <source>
        <dbReference type="ARBA" id="ARBA00022723"/>
    </source>
</evidence>
<dbReference type="GO" id="GO:0016712">
    <property type="term" value="F:oxidoreductase activity, acting on paired donors, with incorporation or reduction of molecular oxygen, reduced flavin or flavoprotein as one donor, and incorporation of one atom of oxygen"/>
    <property type="evidence" value="ECO:0007669"/>
    <property type="project" value="TreeGrafter"/>
</dbReference>
<feature type="binding site" description="axial binding residue" evidence="12">
    <location>
        <position position="436"/>
    </location>
    <ligand>
        <name>heme</name>
        <dbReference type="ChEBI" id="CHEBI:30413"/>
    </ligand>
    <ligandPart>
        <name>Fe</name>
        <dbReference type="ChEBI" id="CHEBI:18248"/>
    </ligandPart>
</feature>
<comment type="subcellular location">
    <subcellularLocation>
        <location evidence="2">Microsome membrane</location>
    </subcellularLocation>
</comment>
<keyword evidence="15" id="KW-1185">Reference proteome</keyword>
<evidence type="ECO:0000256" key="12">
    <source>
        <dbReference type="PIRSR" id="PIRSR602401-1"/>
    </source>
</evidence>
<evidence type="ECO:0000313" key="14">
    <source>
        <dbReference type="Ensembl" id="ENSECRP00000000217.1"/>
    </source>
</evidence>
<name>A0A8C4RCQ3_ERPCA</name>
<accession>A0A8C4RCQ3</accession>
<evidence type="ECO:0000256" key="1">
    <source>
        <dbReference type="ARBA" id="ARBA00001971"/>
    </source>
</evidence>
<evidence type="ECO:0000256" key="3">
    <source>
        <dbReference type="ARBA" id="ARBA00010617"/>
    </source>
</evidence>
<keyword evidence="11" id="KW-0472">Membrane</keyword>
<dbReference type="Proteomes" id="UP000694620">
    <property type="component" value="Chromosome 1"/>
</dbReference>
<keyword evidence="6" id="KW-0256">Endoplasmic reticulum</keyword>
<dbReference type="Gene3D" id="1.10.630.10">
    <property type="entry name" value="Cytochrome P450"/>
    <property type="match status" value="1"/>
</dbReference>
<evidence type="ECO:0000256" key="2">
    <source>
        <dbReference type="ARBA" id="ARBA00004524"/>
    </source>
</evidence>
<evidence type="ECO:0000256" key="4">
    <source>
        <dbReference type="ARBA" id="ARBA00022617"/>
    </source>
</evidence>
<keyword evidence="8 13" id="KW-0560">Oxidoreductase</keyword>
<dbReference type="OrthoDB" id="1103324at2759"/>
<dbReference type="RefSeq" id="XP_051774842.1">
    <property type="nucleotide sequence ID" value="XM_051918882.1"/>
</dbReference>
<evidence type="ECO:0000313" key="15">
    <source>
        <dbReference type="Proteomes" id="UP000694620"/>
    </source>
</evidence>
<dbReference type="AlphaFoldDB" id="A0A8C4RCQ3"/>
<keyword evidence="4 12" id="KW-0349">Heme</keyword>
<dbReference type="GO" id="GO:0005737">
    <property type="term" value="C:cytoplasm"/>
    <property type="evidence" value="ECO:0007669"/>
    <property type="project" value="TreeGrafter"/>
</dbReference>
<reference evidence="14" key="3">
    <citation type="submission" date="2025-09" db="UniProtKB">
        <authorList>
            <consortium name="Ensembl"/>
        </authorList>
    </citation>
    <scope>IDENTIFICATION</scope>
</reference>
<organism evidence="14 15">
    <name type="scientific">Erpetoichthys calabaricus</name>
    <name type="common">Rope fish</name>
    <name type="synonym">Calamoichthys calabaricus</name>
    <dbReference type="NCBI Taxonomy" id="27687"/>
    <lineage>
        <taxon>Eukaryota</taxon>
        <taxon>Metazoa</taxon>
        <taxon>Chordata</taxon>
        <taxon>Craniata</taxon>
        <taxon>Vertebrata</taxon>
        <taxon>Euteleostomi</taxon>
        <taxon>Actinopterygii</taxon>
        <taxon>Polypteriformes</taxon>
        <taxon>Polypteridae</taxon>
        <taxon>Erpetoichthys</taxon>
    </lineage>
</organism>
<dbReference type="PROSITE" id="PS00086">
    <property type="entry name" value="CYTOCHROME_P450"/>
    <property type="match status" value="1"/>
</dbReference>
<reference evidence="14" key="1">
    <citation type="submission" date="2021-06" db="EMBL/GenBank/DDBJ databases">
        <authorList>
            <consortium name="Wellcome Sanger Institute Data Sharing"/>
        </authorList>
    </citation>
    <scope>NUCLEOTIDE SEQUENCE [LARGE SCALE GENOMIC DNA]</scope>
</reference>
<dbReference type="PANTHER" id="PTHR24300">
    <property type="entry name" value="CYTOCHROME P450 508A4-RELATED"/>
    <property type="match status" value="1"/>
</dbReference>
<dbReference type="GO" id="GO:0046222">
    <property type="term" value="P:aflatoxin metabolic process"/>
    <property type="evidence" value="ECO:0007669"/>
    <property type="project" value="UniProtKB-ARBA"/>
</dbReference>
<gene>
    <name evidence="14" type="primary">LOC114648142</name>
</gene>
<dbReference type="GO" id="GO:0006805">
    <property type="term" value="P:xenobiotic metabolic process"/>
    <property type="evidence" value="ECO:0007669"/>
    <property type="project" value="TreeGrafter"/>
</dbReference>
<evidence type="ECO:0000256" key="8">
    <source>
        <dbReference type="ARBA" id="ARBA00023002"/>
    </source>
</evidence>
<evidence type="ECO:0000256" key="6">
    <source>
        <dbReference type="ARBA" id="ARBA00022824"/>
    </source>
</evidence>
<dbReference type="InterPro" id="IPR002401">
    <property type="entry name" value="Cyt_P450_E_grp-I"/>
</dbReference>
<dbReference type="Pfam" id="PF00067">
    <property type="entry name" value="p450"/>
    <property type="match status" value="1"/>
</dbReference>
<dbReference type="InterPro" id="IPR017972">
    <property type="entry name" value="Cyt_P450_CS"/>
</dbReference>
<dbReference type="GO" id="GO:0020037">
    <property type="term" value="F:heme binding"/>
    <property type="evidence" value="ECO:0007669"/>
    <property type="project" value="InterPro"/>
</dbReference>
<keyword evidence="9 12" id="KW-0408">Iron</keyword>
<keyword evidence="7" id="KW-0492">Microsome</keyword>
<protein>
    <submittedName>
        <fullName evidence="14">Cytochrome P450 2B4-like</fullName>
    </submittedName>
</protein>
<evidence type="ECO:0000256" key="13">
    <source>
        <dbReference type="RuleBase" id="RU000461"/>
    </source>
</evidence>
<evidence type="ECO:0000256" key="11">
    <source>
        <dbReference type="ARBA" id="ARBA00023136"/>
    </source>
</evidence>